<dbReference type="RefSeq" id="XP_001229832.1">
    <property type="nucleotide sequence ID" value="XM_001229831.1"/>
</dbReference>
<keyword evidence="4" id="KW-1185">Reference proteome</keyword>
<feature type="compositionally biased region" description="Basic and acidic residues" evidence="1">
    <location>
        <begin position="96"/>
        <end position="105"/>
    </location>
</feature>
<evidence type="ECO:0000313" key="4">
    <source>
        <dbReference type="Proteomes" id="UP000001056"/>
    </source>
</evidence>
<feature type="compositionally biased region" description="Basic and acidic residues" evidence="1">
    <location>
        <begin position="34"/>
        <end position="43"/>
    </location>
</feature>
<gene>
    <name evidence="3" type="ORF">CHGG_03316</name>
</gene>
<dbReference type="OMA" id="HCDGPAS"/>
<protein>
    <submittedName>
        <fullName evidence="3">Uncharacterized protein</fullName>
    </submittedName>
</protein>
<sequence length="182" mass="17992">MKTSAVAFLLGLYALPALAQELAPSPTESIGCEPHGDHWHCEGPRPPATTSEPTTTIPPPVITTTSAATDDDDEHTDEAGTASLAPSPTESIGCEPHGDHWHCEGPRPPATETGSGEGEGATETPTPSSLITVATTATTEAGESASATTPTSSAVSTAGAAGGPAFAAVPVLGLAAFAVVGL</sequence>
<dbReference type="Proteomes" id="UP000001056">
    <property type="component" value="Unassembled WGS sequence"/>
</dbReference>
<dbReference type="OrthoDB" id="5362269at2759"/>
<name>Q2H8Y8_CHAGB</name>
<accession>Q2H8Y8</accession>
<dbReference type="eggNOG" id="ENOG502SR6P">
    <property type="taxonomic scope" value="Eukaryota"/>
</dbReference>
<dbReference type="VEuPathDB" id="FungiDB:CHGG_03316"/>
<proteinExistence type="predicted"/>
<dbReference type="AlphaFoldDB" id="Q2H8Y8"/>
<evidence type="ECO:0000256" key="2">
    <source>
        <dbReference type="SAM" id="SignalP"/>
    </source>
</evidence>
<organism evidence="3 4">
    <name type="scientific">Chaetomium globosum (strain ATCC 6205 / CBS 148.51 / DSM 1962 / NBRC 6347 / NRRL 1970)</name>
    <name type="common">Soil fungus</name>
    <dbReference type="NCBI Taxonomy" id="306901"/>
    <lineage>
        <taxon>Eukaryota</taxon>
        <taxon>Fungi</taxon>
        <taxon>Dikarya</taxon>
        <taxon>Ascomycota</taxon>
        <taxon>Pezizomycotina</taxon>
        <taxon>Sordariomycetes</taxon>
        <taxon>Sordariomycetidae</taxon>
        <taxon>Sordariales</taxon>
        <taxon>Chaetomiaceae</taxon>
        <taxon>Chaetomium</taxon>
    </lineage>
</organism>
<feature type="compositionally biased region" description="Low complexity" evidence="1">
    <location>
        <begin position="121"/>
        <end position="160"/>
    </location>
</feature>
<dbReference type="EMBL" id="CH408030">
    <property type="protein sequence ID" value="EAQ91381.1"/>
    <property type="molecule type" value="Genomic_DNA"/>
</dbReference>
<dbReference type="InParanoid" id="Q2H8Y8"/>
<feature type="region of interest" description="Disordered" evidence="1">
    <location>
        <begin position="25"/>
        <end position="160"/>
    </location>
</feature>
<reference evidence="4" key="1">
    <citation type="journal article" date="2015" name="Genome Announc.">
        <title>Draft genome sequence of the cellulolytic fungus Chaetomium globosum.</title>
        <authorList>
            <person name="Cuomo C.A."/>
            <person name="Untereiner W.A."/>
            <person name="Ma L.-J."/>
            <person name="Grabherr M."/>
            <person name="Birren B.W."/>
        </authorList>
    </citation>
    <scope>NUCLEOTIDE SEQUENCE [LARGE SCALE GENOMIC DNA]</scope>
    <source>
        <strain evidence="4">ATCC 6205 / CBS 148.51 / DSM 1962 / NBRC 6347 / NRRL 1970</strain>
    </source>
</reference>
<keyword evidence="2" id="KW-0732">Signal</keyword>
<dbReference type="GeneID" id="4389858"/>
<feature type="signal peptide" evidence="2">
    <location>
        <begin position="1"/>
        <end position="19"/>
    </location>
</feature>
<evidence type="ECO:0000313" key="3">
    <source>
        <dbReference type="EMBL" id="EAQ91381.1"/>
    </source>
</evidence>
<feature type="chain" id="PRO_5004208651" evidence="2">
    <location>
        <begin position="20"/>
        <end position="182"/>
    </location>
</feature>
<dbReference type="HOGENOM" id="CLU_101050_0_0_1"/>
<evidence type="ECO:0000256" key="1">
    <source>
        <dbReference type="SAM" id="MobiDB-lite"/>
    </source>
</evidence>